<feature type="domain" description="Helicase ATP-binding" evidence="2">
    <location>
        <begin position="13"/>
        <end position="332"/>
    </location>
</feature>
<dbReference type="GO" id="GO:0016787">
    <property type="term" value="F:hydrolase activity"/>
    <property type="evidence" value="ECO:0007669"/>
    <property type="project" value="UniProtKB-KW"/>
</dbReference>
<evidence type="ECO:0000313" key="3">
    <source>
        <dbReference type="EMBL" id="SPD74790.1"/>
    </source>
</evidence>
<dbReference type="PANTHER" id="PTHR45766">
    <property type="entry name" value="DNA ANNEALING HELICASE AND ENDONUCLEASE ZRANB3 FAMILY MEMBER"/>
    <property type="match status" value="1"/>
</dbReference>
<organism evidence="3">
    <name type="scientific">uncultured Desulfobacterium sp</name>
    <dbReference type="NCBI Taxonomy" id="201089"/>
    <lineage>
        <taxon>Bacteria</taxon>
        <taxon>Pseudomonadati</taxon>
        <taxon>Thermodesulfobacteriota</taxon>
        <taxon>Desulfobacteria</taxon>
        <taxon>Desulfobacterales</taxon>
        <taxon>Desulfobacteriaceae</taxon>
        <taxon>Desulfobacterium</taxon>
        <taxon>environmental samples</taxon>
    </lineage>
</organism>
<evidence type="ECO:0000256" key="1">
    <source>
        <dbReference type="ARBA" id="ARBA00022801"/>
    </source>
</evidence>
<proteinExistence type="predicted"/>
<sequence>MTNSAKKTDTTQALSRLKVFQKKTVDHVFRRLYEGDAKRFLIADEVGLGKTLVARGVVARAIDHLWKDLDELRRIDIVYICSNGDIARQNINRLNVFDSDDGTEERHDREFATRLTLLPLYLKDLDRRQLNFISLTPGTSFNKRSNGGIAKERELIYHMLREEWGFGYEKAPMNILQYGVQNSEAWRANLKKFETHKIDKGLQKAFLKDLKKHKSLYHQFIDLKQRFYRVRKYIPQKDRELQREFIGEIRRILANACIKKLEPDIVILDEFQRFRHLMENDDEAAKLAKALFNYKDARILLLSATPFKPYTRYQEIEGENHYEDFLKTLQFLFDSDEETAACKEDLLRLGEALYRVGKGDGDDFLTAKAAVENRLQRVMVRTERLSIDADRNGMLEDVLEKDENLERGDLISFSTLDSIAQTLKAGDTVEYWKSAPYILNTMGHSGYVIKKRFLNSVKEDEENNSQIVDAINGNSNGLLSWQAIESYQKVDPGNARMRTLFSNTVEKGAWQLLWIPPSLPYYSVPSGPYAKSELKDFSKILVFSSWKIVPKVISMLASYEAERQMFDGSMNTADPATKNYSGEYSNKSRLLALQSVDGRPERMNNMVLFYPCLTLATQIDPLALSLDMIDNGQLPSMQRITDAIKERLRTVLAPIIQRHAHAGRKDQRWYWAAPALIDRYYKAKPMRAWLETEDEDLSWYSIIAPEYVNEFRRIFDSSTELGEPPDDLYELLTKIALSSPATATLRSILRVVRKDELAEIWPAILGNAAMVANGFQTLFNLPNVIAMLRGMHSLEESRYWETVLDYCTLGNLQSVLDEYCHILIESLGLMDKSAVTAVEDMAEEMYNAISIQTVNLDLDEITADPQLNRITLTEHSMRCRFALRFGDGKGDGSVGDEKAETRKEQVRQAFNSPFWPFVIASTSIGQEGLDFHQYCLNVFHWNLPGNPVDLEQREGRVHRFKGHAIRKNISYNYPLSNLVEEELFLKDPWALLFDLAKKDALKKGFNDELVPFWIYPNGQYKIRRYAPVFPFSKETDRMQALRKSLVTYRMVLGQSRQEDLVNYLNQKFEKESLDQNDFLKYRIDLSPR</sequence>
<gene>
    <name evidence="3" type="ORF">PITCH_A340002</name>
</gene>
<keyword evidence="1" id="KW-0378">Hydrolase</keyword>
<dbReference type="EMBL" id="OJIN01000175">
    <property type="protein sequence ID" value="SPD74790.1"/>
    <property type="molecule type" value="Genomic_DNA"/>
</dbReference>
<dbReference type="InterPro" id="IPR001650">
    <property type="entry name" value="Helicase_C-like"/>
</dbReference>
<dbReference type="InterPro" id="IPR027417">
    <property type="entry name" value="P-loop_NTPase"/>
</dbReference>
<dbReference type="PANTHER" id="PTHR45766:SF6">
    <property type="entry name" value="SWI_SNF-RELATED MATRIX-ASSOCIATED ACTIN-DEPENDENT REGULATOR OF CHROMATIN SUBFAMILY A-LIKE PROTEIN 1"/>
    <property type="match status" value="1"/>
</dbReference>
<accession>A0A445MZ66</accession>
<evidence type="ECO:0000259" key="2">
    <source>
        <dbReference type="SMART" id="SM00487"/>
    </source>
</evidence>
<dbReference type="SMART" id="SM00487">
    <property type="entry name" value="DEXDc"/>
    <property type="match status" value="1"/>
</dbReference>
<reference evidence="3" key="1">
    <citation type="submission" date="2018-01" db="EMBL/GenBank/DDBJ databases">
        <authorList>
            <person name="Regsiter A."/>
            <person name="William W."/>
        </authorList>
    </citation>
    <scope>NUCLEOTIDE SEQUENCE</scope>
    <source>
        <strain evidence="3">TRIP AH-1</strain>
    </source>
</reference>
<dbReference type="InterPro" id="IPR014001">
    <property type="entry name" value="Helicase_ATP-bd"/>
</dbReference>
<dbReference type="Gene3D" id="3.40.50.300">
    <property type="entry name" value="P-loop containing nucleotide triphosphate hydrolases"/>
    <property type="match status" value="2"/>
</dbReference>
<name>A0A445MZ66_9BACT</name>
<dbReference type="AlphaFoldDB" id="A0A445MZ66"/>
<dbReference type="SUPFAM" id="SSF52540">
    <property type="entry name" value="P-loop containing nucleoside triphosphate hydrolases"/>
    <property type="match status" value="2"/>
</dbReference>
<protein>
    <recommendedName>
        <fullName evidence="2">Helicase ATP-binding domain-containing protein</fullName>
    </recommendedName>
</protein>
<dbReference type="Pfam" id="PF00271">
    <property type="entry name" value="Helicase_C"/>
    <property type="match status" value="1"/>
</dbReference>